<feature type="transmembrane region" description="Helical" evidence="7">
    <location>
        <begin position="48"/>
        <end position="65"/>
    </location>
</feature>
<dbReference type="PANTHER" id="PTHR42718">
    <property type="entry name" value="MAJOR FACILITATOR SUPERFAMILY MULTIDRUG TRANSPORTER MFSC"/>
    <property type="match status" value="1"/>
</dbReference>
<dbReference type="GO" id="GO:0005886">
    <property type="term" value="C:plasma membrane"/>
    <property type="evidence" value="ECO:0007669"/>
    <property type="project" value="UniProtKB-SubCell"/>
</dbReference>
<evidence type="ECO:0000256" key="2">
    <source>
        <dbReference type="ARBA" id="ARBA00022448"/>
    </source>
</evidence>
<name>F8DXV5_CORRG</name>
<dbReference type="Pfam" id="PF07690">
    <property type="entry name" value="MFS_1"/>
    <property type="match status" value="1"/>
</dbReference>
<dbReference type="Proteomes" id="UP000000492">
    <property type="component" value="Chromosome"/>
</dbReference>
<feature type="transmembrane region" description="Helical" evidence="7">
    <location>
        <begin position="77"/>
        <end position="97"/>
    </location>
</feature>
<feature type="transmembrane region" description="Helical" evidence="7">
    <location>
        <begin position="103"/>
        <end position="123"/>
    </location>
</feature>
<proteinExistence type="predicted"/>
<keyword evidence="5 7" id="KW-1133">Transmembrane helix</keyword>
<keyword evidence="6 7" id="KW-0472">Membrane</keyword>
<dbReference type="Gene3D" id="1.20.1250.20">
    <property type="entry name" value="MFS general substrate transporter like domains"/>
    <property type="match status" value="1"/>
</dbReference>
<organism evidence="8 9">
    <name type="scientific">Corynebacterium resistens (strain DSM 45100 / JCM 12819 / GTC 2026 / SICGH 158)</name>
    <dbReference type="NCBI Taxonomy" id="662755"/>
    <lineage>
        <taxon>Bacteria</taxon>
        <taxon>Bacillati</taxon>
        <taxon>Actinomycetota</taxon>
        <taxon>Actinomycetes</taxon>
        <taxon>Mycobacteriales</taxon>
        <taxon>Corynebacteriaceae</taxon>
        <taxon>Corynebacterium</taxon>
    </lineage>
</organism>
<feature type="transmembrane region" description="Helical" evidence="7">
    <location>
        <begin position="12"/>
        <end position="36"/>
    </location>
</feature>
<dbReference type="eggNOG" id="COG2814">
    <property type="taxonomic scope" value="Bacteria"/>
</dbReference>
<evidence type="ECO:0000256" key="7">
    <source>
        <dbReference type="SAM" id="Phobius"/>
    </source>
</evidence>
<dbReference type="KEGG" id="crd:CRES_0389"/>
<keyword evidence="2" id="KW-0813">Transport</keyword>
<sequence>MVTPEFFTNGRYVWTILMVFFVYSTQMGFIFLLPFAAHDLHGMNIDKASLLIIPGHICAILIGIFSGKIGGVLSSRATIYTAFALVAGALVAAALFVQLHVAVLILAIVAFASGFALMYAPLVNTALRNITATKSGIAIGFYNLTINIAIPLGIAYTAKLQDLTSYNTVLWILAAVAAIGIALYVISDLKMARSESRLTRSGEQL</sequence>
<gene>
    <name evidence="8" type="ordered locus">CRES_0389</name>
</gene>
<evidence type="ECO:0000313" key="9">
    <source>
        <dbReference type="Proteomes" id="UP000000492"/>
    </source>
</evidence>
<evidence type="ECO:0000256" key="6">
    <source>
        <dbReference type="ARBA" id="ARBA00023136"/>
    </source>
</evidence>
<evidence type="ECO:0000256" key="1">
    <source>
        <dbReference type="ARBA" id="ARBA00004651"/>
    </source>
</evidence>
<evidence type="ECO:0000256" key="4">
    <source>
        <dbReference type="ARBA" id="ARBA00022692"/>
    </source>
</evidence>
<dbReference type="HOGENOM" id="CLU_1335677_0_0_11"/>
<dbReference type="SUPFAM" id="SSF103473">
    <property type="entry name" value="MFS general substrate transporter"/>
    <property type="match status" value="1"/>
</dbReference>
<protein>
    <submittedName>
        <fullName evidence="8">Major facilitator superfamily transporter</fullName>
    </submittedName>
</protein>
<evidence type="ECO:0000256" key="5">
    <source>
        <dbReference type="ARBA" id="ARBA00022989"/>
    </source>
</evidence>
<dbReference type="InterPro" id="IPR036259">
    <property type="entry name" value="MFS_trans_sf"/>
</dbReference>
<keyword evidence="9" id="KW-1185">Reference proteome</keyword>
<dbReference type="GO" id="GO:0022857">
    <property type="term" value="F:transmembrane transporter activity"/>
    <property type="evidence" value="ECO:0007669"/>
    <property type="project" value="InterPro"/>
</dbReference>
<dbReference type="InterPro" id="IPR011701">
    <property type="entry name" value="MFS"/>
</dbReference>
<keyword evidence="4 7" id="KW-0812">Transmembrane</keyword>
<comment type="subcellular location">
    <subcellularLocation>
        <location evidence="1">Cell membrane</location>
        <topology evidence="1">Multi-pass membrane protein</topology>
    </subcellularLocation>
</comment>
<dbReference type="EMBL" id="CP002857">
    <property type="protein sequence ID" value="AEI08752.1"/>
    <property type="molecule type" value="Genomic_DNA"/>
</dbReference>
<keyword evidence="3" id="KW-1003">Cell membrane</keyword>
<evidence type="ECO:0000313" key="8">
    <source>
        <dbReference type="EMBL" id="AEI08752.1"/>
    </source>
</evidence>
<feature type="transmembrane region" description="Helical" evidence="7">
    <location>
        <begin position="168"/>
        <end position="187"/>
    </location>
</feature>
<feature type="transmembrane region" description="Helical" evidence="7">
    <location>
        <begin position="135"/>
        <end position="156"/>
    </location>
</feature>
<accession>F8DXV5</accession>
<dbReference type="STRING" id="662755.CRES_0389"/>
<dbReference type="AlphaFoldDB" id="F8DXV5"/>
<evidence type="ECO:0000256" key="3">
    <source>
        <dbReference type="ARBA" id="ARBA00022475"/>
    </source>
</evidence>
<dbReference type="PANTHER" id="PTHR42718:SF46">
    <property type="entry name" value="BLR6921 PROTEIN"/>
    <property type="match status" value="1"/>
</dbReference>
<reference evidence="8 9" key="1">
    <citation type="journal article" date="2012" name="BMC Genomics">
        <title>Complete genome sequence, lifestyle, and multi-drug resistance of the human pathogen Corynebacterium resistens DSM 45100 isolated from blood samples of a leukemia patient.</title>
        <authorList>
            <person name="Schroder J."/>
            <person name="Maus I."/>
            <person name="Meyer K."/>
            <person name="Wordemann S."/>
            <person name="Blom J."/>
            <person name="Jaenicke S."/>
            <person name="Schneider J."/>
            <person name="Trost E."/>
            <person name="Tauch A."/>
        </authorList>
    </citation>
    <scope>NUCLEOTIDE SEQUENCE [LARGE SCALE GENOMIC DNA]</scope>
    <source>
        <strain evidence="9">DSM 45100 / JCM 12819 / CCUG 50093 / GTC 2026 / SICGH 158</strain>
    </source>
</reference>